<dbReference type="Pfam" id="PF04827">
    <property type="entry name" value="Plant_tran"/>
    <property type="match status" value="1"/>
</dbReference>
<dbReference type="AlphaFoldDB" id="A0A699RA60"/>
<feature type="non-terminal residue" evidence="1">
    <location>
        <position position="1"/>
    </location>
</feature>
<evidence type="ECO:0000313" key="1">
    <source>
        <dbReference type="EMBL" id="GFC80962.1"/>
    </source>
</evidence>
<dbReference type="InterPro" id="IPR006912">
    <property type="entry name" value="Harbinger_derived_prot"/>
</dbReference>
<dbReference type="PANTHER" id="PTHR47150">
    <property type="entry name" value="OS12G0169200 PROTEIN"/>
    <property type="match status" value="1"/>
</dbReference>
<dbReference type="PANTHER" id="PTHR47150:SF4">
    <property type="entry name" value="HARBINGER TRANSPOSASE-DERIVED PROTEIN-RELATED"/>
    <property type="match status" value="1"/>
</dbReference>
<accession>A0A699RA60</accession>
<protein>
    <submittedName>
        <fullName evidence="1">Protein ALP1-like</fullName>
    </submittedName>
</protein>
<proteinExistence type="predicted"/>
<gene>
    <name evidence="1" type="ORF">Tci_852932</name>
</gene>
<dbReference type="EMBL" id="BKCJ011077552">
    <property type="protein sequence ID" value="GFC80962.1"/>
    <property type="molecule type" value="Genomic_DNA"/>
</dbReference>
<comment type="caution">
    <text evidence="1">The sequence shown here is derived from an EMBL/GenBank/DDBJ whole genome shotgun (WGS) entry which is preliminary data.</text>
</comment>
<sequence length="177" mass="20574">SNNNINILHQLPLFNDLKTGRAPEIPFVANGVTYPWGYYLVDGIYLELVTLVKTIPEPSDDDHKQIRYMQIQELARKDVERAFGVLKKKWAILANPARPLKKERIMNMMYTCIILHNMIRIDRGKVISPNWYPEKAHQPDDLERSDEQVRAVMRHIRSAQAHQNLRADLVEHLSPNA</sequence>
<organism evidence="1">
    <name type="scientific">Tanacetum cinerariifolium</name>
    <name type="common">Dalmatian daisy</name>
    <name type="synonym">Chrysanthemum cinerariifolium</name>
    <dbReference type="NCBI Taxonomy" id="118510"/>
    <lineage>
        <taxon>Eukaryota</taxon>
        <taxon>Viridiplantae</taxon>
        <taxon>Streptophyta</taxon>
        <taxon>Embryophyta</taxon>
        <taxon>Tracheophyta</taxon>
        <taxon>Spermatophyta</taxon>
        <taxon>Magnoliopsida</taxon>
        <taxon>eudicotyledons</taxon>
        <taxon>Gunneridae</taxon>
        <taxon>Pentapetalae</taxon>
        <taxon>asterids</taxon>
        <taxon>campanulids</taxon>
        <taxon>Asterales</taxon>
        <taxon>Asteraceae</taxon>
        <taxon>Asteroideae</taxon>
        <taxon>Anthemideae</taxon>
        <taxon>Anthemidinae</taxon>
        <taxon>Tanacetum</taxon>
    </lineage>
</organism>
<name>A0A699RA60_TANCI</name>
<reference evidence="1" key="1">
    <citation type="journal article" date="2019" name="Sci. Rep.">
        <title>Draft genome of Tanacetum cinerariifolium, the natural source of mosquito coil.</title>
        <authorList>
            <person name="Yamashiro T."/>
            <person name="Shiraishi A."/>
            <person name="Satake H."/>
            <person name="Nakayama K."/>
        </authorList>
    </citation>
    <scope>NUCLEOTIDE SEQUENCE</scope>
</reference>